<evidence type="ECO:0000313" key="6">
    <source>
        <dbReference type="EMBL" id="SFR50412.1"/>
    </source>
</evidence>
<dbReference type="InterPro" id="IPR005119">
    <property type="entry name" value="LysR_subst-bd"/>
</dbReference>
<protein>
    <submittedName>
        <fullName evidence="6">Transcriptional regulator, LysR family</fullName>
    </submittedName>
</protein>
<dbReference type="Pfam" id="PF00126">
    <property type="entry name" value="HTH_1"/>
    <property type="match status" value="1"/>
</dbReference>
<dbReference type="OrthoDB" id="6971749at2"/>
<keyword evidence="7" id="KW-1185">Reference proteome</keyword>
<dbReference type="FunFam" id="1.10.10.10:FF:000001">
    <property type="entry name" value="LysR family transcriptional regulator"/>
    <property type="match status" value="1"/>
</dbReference>
<sequence length="305" mass="34572">MEVRWLEDFLALARTRHFSRAAELQHVSQPTFSRRIKLLEESMGSTLVNRQTLPLSLTPAGEIFRELCERITRDVRDTHDRISALEAEVSARISVGSTQGLFSHFYQGWAKDAGIAERLQLNLNATSWVGEQFLEALDGGECDLVLCYWHPDLPWGGRLTVDTYQWLVLARESLVPVSVADDHGQPRFALPGLPDQPVPLIAYHRRGFLQSAIEGHLARHGLSANLLPLNENTQSASIKALVKQGFGMGWLPRRMTEKSEQFGSLVRAGDERWDVPLEIRLIRLQEPRSEDLRALWKTLEDVYVS</sequence>
<dbReference type="GO" id="GO:0003700">
    <property type="term" value="F:DNA-binding transcription factor activity"/>
    <property type="evidence" value="ECO:0007669"/>
    <property type="project" value="InterPro"/>
</dbReference>
<dbReference type="PANTHER" id="PTHR30126:SF2">
    <property type="entry name" value="HTH-TYPE TRANSCRIPTIONAL REGULATOR YJIE"/>
    <property type="match status" value="1"/>
</dbReference>
<gene>
    <name evidence="6" type="ORF">SAMN04488073_2458</name>
</gene>
<keyword evidence="2" id="KW-0805">Transcription regulation</keyword>
<name>A0A1I6H7J0_9GAMM</name>
<dbReference type="AlphaFoldDB" id="A0A1I6H7J0"/>
<dbReference type="Proteomes" id="UP000199290">
    <property type="component" value="Unassembled WGS sequence"/>
</dbReference>
<dbReference type="InterPro" id="IPR036390">
    <property type="entry name" value="WH_DNA-bd_sf"/>
</dbReference>
<dbReference type="SUPFAM" id="SSF46785">
    <property type="entry name" value="Winged helix' DNA-binding domain"/>
    <property type="match status" value="1"/>
</dbReference>
<dbReference type="InterPro" id="IPR000847">
    <property type="entry name" value="LysR_HTH_N"/>
</dbReference>
<accession>A0A1I6H7J0</accession>
<dbReference type="RefSeq" id="WP_091990218.1">
    <property type="nucleotide sequence ID" value="NZ_FOYV01000001.1"/>
</dbReference>
<organism evidence="6 7">
    <name type="scientific">Marinobacter gudaonensis</name>
    <dbReference type="NCBI Taxonomy" id="375760"/>
    <lineage>
        <taxon>Bacteria</taxon>
        <taxon>Pseudomonadati</taxon>
        <taxon>Pseudomonadota</taxon>
        <taxon>Gammaproteobacteria</taxon>
        <taxon>Pseudomonadales</taxon>
        <taxon>Marinobacteraceae</taxon>
        <taxon>Marinobacter</taxon>
    </lineage>
</organism>
<feature type="domain" description="HTH lysR-type" evidence="5">
    <location>
        <begin position="1"/>
        <end position="58"/>
    </location>
</feature>
<proteinExistence type="inferred from homology"/>
<keyword evidence="4" id="KW-0804">Transcription</keyword>
<evidence type="ECO:0000256" key="3">
    <source>
        <dbReference type="ARBA" id="ARBA00023125"/>
    </source>
</evidence>
<dbReference type="GO" id="GO:0000976">
    <property type="term" value="F:transcription cis-regulatory region binding"/>
    <property type="evidence" value="ECO:0007669"/>
    <property type="project" value="TreeGrafter"/>
</dbReference>
<evidence type="ECO:0000259" key="5">
    <source>
        <dbReference type="PROSITE" id="PS50931"/>
    </source>
</evidence>
<comment type="similarity">
    <text evidence="1">Belongs to the LysR transcriptional regulatory family.</text>
</comment>
<dbReference type="SUPFAM" id="SSF53850">
    <property type="entry name" value="Periplasmic binding protein-like II"/>
    <property type="match status" value="1"/>
</dbReference>
<dbReference type="InterPro" id="IPR036388">
    <property type="entry name" value="WH-like_DNA-bd_sf"/>
</dbReference>
<dbReference type="PRINTS" id="PR00039">
    <property type="entry name" value="HTHLYSR"/>
</dbReference>
<dbReference type="Pfam" id="PF03466">
    <property type="entry name" value="LysR_substrate"/>
    <property type="match status" value="1"/>
</dbReference>
<dbReference type="STRING" id="375760.SAMN04488073_2458"/>
<dbReference type="PANTHER" id="PTHR30126">
    <property type="entry name" value="HTH-TYPE TRANSCRIPTIONAL REGULATOR"/>
    <property type="match status" value="1"/>
</dbReference>
<dbReference type="EMBL" id="FOYV01000001">
    <property type="protein sequence ID" value="SFR50412.1"/>
    <property type="molecule type" value="Genomic_DNA"/>
</dbReference>
<dbReference type="PROSITE" id="PS50931">
    <property type="entry name" value="HTH_LYSR"/>
    <property type="match status" value="1"/>
</dbReference>
<dbReference type="Gene3D" id="3.40.190.10">
    <property type="entry name" value="Periplasmic binding protein-like II"/>
    <property type="match status" value="2"/>
</dbReference>
<evidence type="ECO:0000313" key="7">
    <source>
        <dbReference type="Proteomes" id="UP000199290"/>
    </source>
</evidence>
<dbReference type="Gene3D" id="1.10.10.10">
    <property type="entry name" value="Winged helix-like DNA-binding domain superfamily/Winged helix DNA-binding domain"/>
    <property type="match status" value="1"/>
</dbReference>
<reference evidence="7" key="1">
    <citation type="submission" date="2016-10" db="EMBL/GenBank/DDBJ databases">
        <authorList>
            <person name="Varghese N."/>
            <person name="Submissions S."/>
        </authorList>
    </citation>
    <scope>NUCLEOTIDE SEQUENCE [LARGE SCALE GENOMIC DNA]</scope>
    <source>
        <strain evidence="7">CGMCC 1.6294</strain>
    </source>
</reference>
<evidence type="ECO:0000256" key="2">
    <source>
        <dbReference type="ARBA" id="ARBA00023015"/>
    </source>
</evidence>
<keyword evidence="3" id="KW-0238">DNA-binding</keyword>
<evidence type="ECO:0000256" key="4">
    <source>
        <dbReference type="ARBA" id="ARBA00023163"/>
    </source>
</evidence>
<evidence type="ECO:0000256" key="1">
    <source>
        <dbReference type="ARBA" id="ARBA00009437"/>
    </source>
</evidence>